<name>A0A1J5R4M6_9ZZZZ</name>
<dbReference type="EC" id="3.1.2.-" evidence="3"/>
<comment type="caution">
    <text evidence="3">The sequence shown here is derived from an EMBL/GenBank/DDBJ whole genome shotgun (WGS) entry which is preliminary data.</text>
</comment>
<dbReference type="InterPro" id="IPR006683">
    <property type="entry name" value="Thioestr_dom"/>
</dbReference>
<dbReference type="PANTHER" id="PTHR42856">
    <property type="entry name" value="ACYL-COENZYME A THIOESTERASE PAAI"/>
    <property type="match status" value="1"/>
</dbReference>
<organism evidence="3">
    <name type="scientific">mine drainage metagenome</name>
    <dbReference type="NCBI Taxonomy" id="410659"/>
    <lineage>
        <taxon>unclassified sequences</taxon>
        <taxon>metagenomes</taxon>
        <taxon>ecological metagenomes</taxon>
    </lineage>
</organism>
<feature type="domain" description="Thioesterase" evidence="2">
    <location>
        <begin position="57"/>
        <end position="134"/>
    </location>
</feature>
<sequence>MSKPRHLLAMQYLSAGSGGSGGQANFNTALGVELTEWRPDFARVELEIRPDHQNGAGSVHGGVLMSLLDTVSGFAGIYAETDDEQRGCATIAMNVKFLKPAQAGRLVAEAHSQGGGRNIFFTRAEIRDADGAVVATGDGTFRYRTLSPRPANDAAE</sequence>
<evidence type="ECO:0000256" key="1">
    <source>
        <dbReference type="ARBA" id="ARBA00022801"/>
    </source>
</evidence>
<proteinExistence type="predicted"/>
<dbReference type="NCBIfam" id="TIGR00369">
    <property type="entry name" value="unchar_dom_1"/>
    <property type="match status" value="1"/>
</dbReference>
<dbReference type="InterPro" id="IPR052723">
    <property type="entry name" value="Acyl-CoA_thioesterase_PaaI"/>
</dbReference>
<dbReference type="GO" id="GO:0016289">
    <property type="term" value="F:acyl-CoA hydrolase activity"/>
    <property type="evidence" value="ECO:0007669"/>
    <property type="project" value="TreeGrafter"/>
</dbReference>
<dbReference type="CDD" id="cd03443">
    <property type="entry name" value="PaaI_thioesterase"/>
    <property type="match status" value="1"/>
</dbReference>
<evidence type="ECO:0000313" key="3">
    <source>
        <dbReference type="EMBL" id="OIQ86999.1"/>
    </source>
</evidence>
<dbReference type="Gene3D" id="3.10.129.10">
    <property type="entry name" value="Hotdog Thioesterase"/>
    <property type="match status" value="1"/>
</dbReference>
<evidence type="ECO:0000259" key="2">
    <source>
        <dbReference type="Pfam" id="PF03061"/>
    </source>
</evidence>
<protein>
    <submittedName>
        <fullName evidence="3">Putative esterase</fullName>
        <ecNumber evidence="3">3.1.2.-</ecNumber>
    </submittedName>
</protein>
<dbReference type="InterPro" id="IPR003736">
    <property type="entry name" value="PAAI_dom"/>
</dbReference>
<dbReference type="InterPro" id="IPR029069">
    <property type="entry name" value="HotDog_dom_sf"/>
</dbReference>
<dbReference type="Pfam" id="PF03061">
    <property type="entry name" value="4HBT"/>
    <property type="match status" value="1"/>
</dbReference>
<dbReference type="AlphaFoldDB" id="A0A1J5R4M6"/>
<dbReference type="EMBL" id="MLJW01000447">
    <property type="protein sequence ID" value="OIQ86999.1"/>
    <property type="molecule type" value="Genomic_DNA"/>
</dbReference>
<gene>
    <name evidence="3" type="ORF">GALL_311570</name>
</gene>
<dbReference type="SUPFAM" id="SSF54637">
    <property type="entry name" value="Thioesterase/thiol ester dehydrase-isomerase"/>
    <property type="match status" value="1"/>
</dbReference>
<keyword evidence="1 3" id="KW-0378">Hydrolase</keyword>
<accession>A0A1J5R4M6</accession>
<reference evidence="3" key="1">
    <citation type="submission" date="2016-10" db="EMBL/GenBank/DDBJ databases">
        <title>Sequence of Gallionella enrichment culture.</title>
        <authorList>
            <person name="Poehlein A."/>
            <person name="Muehling M."/>
            <person name="Daniel R."/>
        </authorList>
    </citation>
    <scope>NUCLEOTIDE SEQUENCE</scope>
</reference>
<dbReference type="PANTHER" id="PTHR42856:SF1">
    <property type="entry name" value="ACYL-COENZYME A THIOESTERASE PAAI"/>
    <property type="match status" value="1"/>
</dbReference>